<dbReference type="RefSeq" id="WP_234625060.1">
    <property type="nucleotide sequence ID" value="NZ_CP192770.1"/>
</dbReference>
<reference evidence="2 4" key="1">
    <citation type="journal article" date="2023" name="Phytobiomes J">
        <title>Deciphering the key players within the bacterial microbiota associated with aerial crown gall tumors on rhododendron: Insights into the gallobiome.</title>
        <authorList>
            <person name="Kuzmanovic N."/>
            <person name="Nesme J."/>
            <person name="Wolf J."/>
            <person name="Neumann-Schaal M."/>
            <person name="Petersen J."/>
            <person name="Fernandez-Gnecco G."/>
            <person name="Sproeer C."/>
            <person name="Bunk B."/>
            <person name="Overmann J."/>
            <person name="Sorensen S.J."/>
            <person name="Idczak E."/>
            <person name="Smalla K."/>
        </authorList>
    </citation>
    <scope>NUCLEOTIDE SEQUENCE</scope>
    <source>
        <strain evidence="2">Rho-11.1</strain>
        <strain evidence="4">rho-14.1</strain>
        <strain evidence="3">Rho-14.1</strain>
    </source>
</reference>
<organism evidence="2">
    <name type="scientific">Agrobacterium rosae</name>
    <dbReference type="NCBI Taxonomy" id="1972867"/>
    <lineage>
        <taxon>Bacteria</taxon>
        <taxon>Pseudomonadati</taxon>
        <taxon>Pseudomonadota</taxon>
        <taxon>Alphaproteobacteria</taxon>
        <taxon>Hyphomicrobiales</taxon>
        <taxon>Rhizobiaceae</taxon>
        <taxon>Rhizobium/Agrobacterium group</taxon>
        <taxon>Agrobacterium</taxon>
    </lineage>
</organism>
<gene>
    <name evidence="2" type="ORF">RMR22_23120</name>
    <name evidence="3" type="ORF">RMS29_24405</name>
</gene>
<keyword evidence="4" id="KW-1185">Reference proteome</keyword>
<comment type="caution">
    <text evidence="2">The sequence shown here is derived from an EMBL/GenBank/DDBJ whole genome shotgun (WGS) entry which is preliminary data.</text>
</comment>
<dbReference type="EMBL" id="JAVRAD010000017">
    <property type="protein sequence ID" value="MDX8332353.1"/>
    <property type="molecule type" value="Genomic_DNA"/>
</dbReference>
<proteinExistence type="predicted"/>
<accession>A0AAW9FNX0</accession>
<sequence length="98" mass="11178">MADKYDEYEASAKLDLIADKLKEIDRLLQAAYPHFDQHVMELINKADPNNDMDPHHWANKMKLIAETILTERLDKDDAAFSTKSTSSYAEPDNDGPNI</sequence>
<name>A0AAW9FNX0_9HYPH</name>
<feature type="region of interest" description="Disordered" evidence="1">
    <location>
        <begin position="79"/>
        <end position="98"/>
    </location>
</feature>
<evidence type="ECO:0000313" key="4">
    <source>
        <dbReference type="Proteomes" id="UP001277561"/>
    </source>
</evidence>
<dbReference type="AlphaFoldDB" id="A0AAW9FNX0"/>
<dbReference type="Proteomes" id="UP001277561">
    <property type="component" value="Unassembled WGS sequence"/>
</dbReference>
<evidence type="ECO:0000313" key="3">
    <source>
        <dbReference type="EMBL" id="MDX8332353.1"/>
    </source>
</evidence>
<dbReference type="EMBL" id="JAVRAF010000014">
    <property type="protein sequence ID" value="MDX8305144.1"/>
    <property type="molecule type" value="Genomic_DNA"/>
</dbReference>
<protein>
    <submittedName>
        <fullName evidence="2">Uncharacterized protein</fullName>
    </submittedName>
</protein>
<evidence type="ECO:0000313" key="2">
    <source>
        <dbReference type="EMBL" id="MDX8305144.1"/>
    </source>
</evidence>
<evidence type="ECO:0000256" key="1">
    <source>
        <dbReference type="SAM" id="MobiDB-lite"/>
    </source>
</evidence>